<dbReference type="AlphaFoldDB" id="A0AAW1LEU7"/>
<dbReference type="InterPro" id="IPR036397">
    <property type="entry name" value="RNaseH_sf"/>
</dbReference>
<sequence>MEGMVYYAPDVFAPHHYTPVEDQCEQDLPQRLQFCRFLLASDIEDELFLKRILWTDESKFDREGNSNYHNIHYWSPENPHLRKSRNFQRRFSVNVWMGIIGRTLIGPHFLPDVLDGQTY</sequence>
<dbReference type="EMBL" id="JASPKY010000122">
    <property type="protein sequence ID" value="KAK9732101.1"/>
    <property type="molecule type" value="Genomic_DNA"/>
</dbReference>
<dbReference type="Proteomes" id="UP001458880">
    <property type="component" value="Unassembled WGS sequence"/>
</dbReference>
<name>A0AAW1LEU7_POPJA</name>
<accession>A0AAW1LEU7</accession>
<dbReference type="GO" id="GO:0003676">
    <property type="term" value="F:nucleic acid binding"/>
    <property type="evidence" value="ECO:0007669"/>
    <property type="project" value="InterPro"/>
</dbReference>
<reference evidence="1 2" key="1">
    <citation type="journal article" date="2024" name="BMC Genomics">
        <title>De novo assembly and annotation of Popillia japonica's genome with initial clues to its potential as an invasive pest.</title>
        <authorList>
            <person name="Cucini C."/>
            <person name="Boschi S."/>
            <person name="Funari R."/>
            <person name="Cardaioli E."/>
            <person name="Iannotti N."/>
            <person name="Marturano G."/>
            <person name="Paoli F."/>
            <person name="Bruttini M."/>
            <person name="Carapelli A."/>
            <person name="Frati F."/>
            <person name="Nardi F."/>
        </authorList>
    </citation>
    <scope>NUCLEOTIDE SEQUENCE [LARGE SCALE GENOMIC DNA]</scope>
    <source>
        <strain evidence="1">DMR45628</strain>
    </source>
</reference>
<dbReference type="PANTHER" id="PTHR47326:SF1">
    <property type="entry name" value="HTH PSQ-TYPE DOMAIN-CONTAINING PROTEIN"/>
    <property type="match status" value="1"/>
</dbReference>
<comment type="caution">
    <text evidence="1">The sequence shown here is derived from an EMBL/GenBank/DDBJ whole genome shotgun (WGS) entry which is preliminary data.</text>
</comment>
<organism evidence="1 2">
    <name type="scientific">Popillia japonica</name>
    <name type="common">Japanese beetle</name>
    <dbReference type="NCBI Taxonomy" id="7064"/>
    <lineage>
        <taxon>Eukaryota</taxon>
        <taxon>Metazoa</taxon>
        <taxon>Ecdysozoa</taxon>
        <taxon>Arthropoda</taxon>
        <taxon>Hexapoda</taxon>
        <taxon>Insecta</taxon>
        <taxon>Pterygota</taxon>
        <taxon>Neoptera</taxon>
        <taxon>Endopterygota</taxon>
        <taxon>Coleoptera</taxon>
        <taxon>Polyphaga</taxon>
        <taxon>Scarabaeiformia</taxon>
        <taxon>Scarabaeidae</taxon>
        <taxon>Rutelinae</taxon>
        <taxon>Popillia</taxon>
    </lineage>
</organism>
<evidence type="ECO:0000313" key="1">
    <source>
        <dbReference type="EMBL" id="KAK9732101.1"/>
    </source>
</evidence>
<protein>
    <recommendedName>
        <fullName evidence="3">Transposase</fullName>
    </recommendedName>
</protein>
<dbReference type="Gene3D" id="3.30.420.10">
    <property type="entry name" value="Ribonuclease H-like superfamily/Ribonuclease H"/>
    <property type="match status" value="1"/>
</dbReference>
<keyword evidence="2" id="KW-1185">Reference proteome</keyword>
<gene>
    <name evidence="1" type="ORF">QE152_g13122</name>
</gene>
<evidence type="ECO:0000313" key="2">
    <source>
        <dbReference type="Proteomes" id="UP001458880"/>
    </source>
</evidence>
<evidence type="ECO:0008006" key="3">
    <source>
        <dbReference type="Google" id="ProtNLM"/>
    </source>
</evidence>
<proteinExistence type="predicted"/>
<dbReference type="PANTHER" id="PTHR47326">
    <property type="entry name" value="TRANSPOSABLE ELEMENT TC3 TRANSPOSASE-LIKE PROTEIN"/>
    <property type="match status" value="1"/>
</dbReference>